<name>A0A6A7AQ27_9PLEO</name>
<protein>
    <submittedName>
        <fullName evidence="2">Uncharacterized protein</fullName>
    </submittedName>
</protein>
<organism evidence="2 3">
    <name type="scientific">Plenodomus tracheiphilus IPT5</name>
    <dbReference type="NCBI Taxonomy" id="1408161"/>
    <lineage>
        <taxon>Eukaryota</taxon>
        <taxon>Fungi</taxon>
        <taxon>Dikarya</taxon>
        <taxon>Ascomycota</taxon>
        <taxon>Pezizomycotina</taxon>
        <taxon>Dothideomycetes</taxon>
        <taxon>Pleosporomycetidae</taxon>
        <taxon>Pleosporales</taxon>
        <taxon>Pleosporineae</taxon>
        <taxon>Leptosphaeriaceae</taxon>
        <taxon>Plenodomus</taxon>
    </lineage>
</organism>
<accession>A0A6A7AQ27</accession>
<gene>
    <name evidence="2" type="ORF">T440DRAFT_511736</name>
</gene>
<evidence type="ECO:0000313" key="2">
    <source>
        <dbReference type="EMBL" id="KAF2845252.1"/>
    </source>
</evidence>
<keyword evidence="3" id="KW-1185">Reference proteome</keyword>
<evidence type="ECO:0000313" key="3">
    <source>
        <dbReference type="Proteomes" id="UP000799423"/>
    </source>
</evidence>
<dbReference type="EMBL" id="MU006351">
    <property type="protein sequence ID" value="KAF2845252.1"/>
    <property type="molecule type" value="Genomic_DNA"/>
</dbReference>
<proteinExistence type="predicted"/>
<reference evidence="2" key="1">
    <citation type="submission" date="2020-01" db="EMBL/GenBank/DDBJ databases">
        <authorList>
            <consortium name="DOE Joint Genome Institute"/>
            <person name="Haridas S."/>
            <person name="Albert R."/>
            <person name="Binder M."/>
            <person name="Bloem J."/>
            <person name="Labutti K."/>
            <person name="Salamov A."/>
            <person name="Andreopoulos B."/>
            <person name="Baker S.E."/>
            <person name="Barry K."/>
            <person name="Bills G."/>
            <person name="Bluhm B.H."/>
            <person name="Cannon C."/>
            <person name="Castanera R."/>
            <person name="Culley D.E."/>
            <person name="Daum C."/>
            <person name="Ezra D."/>
            <person name="Gonzalez J.B."/>
            <person name="Henrissat B."/>
            <person name="Kuo A."/>
            <person name="Liang C."/>
            <person name="Lipzen A."/>
            <person name="Lutzoni F."/>
            <person name="Magnuson J."/>
            <person name="Mondo S."/>
            <person name="Nolan M."/>
            <person name="Ohm R."/>
            <person name="Pangilinan J."/>
            <person name="Park H.-J."/>
            <person name="Ramirez L."/>
            <person name="Alfaro M."/>
            <person name="Sun H."/>
            <person name="Tritt A."/>
            <person name="Yoshinaga Y."/>
            <person name="Zwiers L.-H."/>
            <person name="Turgeon B.G."/>
            <person name="Goodwin S.B."/>
            <person name="Spatafora J.W."/>
            <person name="Crous P.W."/>
            <person name="Grigoriev I.V."/>
        </authorList>
    </citation>
    <scope>NUCLEOTIDE SEQUENCE</scope>
    <source>
        <strain evidence="2">IPT5</strain>
    </source>
</reference>
<dbReference type="AlphaFoldDB" id="A0A6A7AQ27"/>
<sequence>MASTPRTAQPYCEAAALTSRREIEDFGKSNVTSRRCPIIERRDKEGDMTRYLTDRKGNGIQWDQLPRGTLYIHLIYIHTHVYHVCLRRWNSRANSKQKPPYSEKTKREASQSAWAGNQAHTLNKRAEQESRAECVVATGKDEDDQRQRPHMQENMYFCVSRPGH</sequence>
<feature type="compositionally biased region" description="Polar residues" evidence="1">
    <location>
        <begin position="110"/>
        <end position="121"/>
    </location>
</feature>
<dbReference type="Proteomes" id="UP000799423">
    <property type="component" value="Unassembled WGS sequence"/>
</dbReference>
<feature type="compositionally biased region" description="Basic and acidic residues" evidence="1">
    <location>
        <begin position="139"/>
        <end position="151"/>
    </location>
</feature>
<feature type="region of interest" description="Disordered" evidence="1">
    <location>
        <begin position="93"/>
        <end position="164"/>
    </location>
</feature>
<evidence type="ECO:0000256" key="1">
    <source>
        <dbReference type="SAM" id="MobiDB-lite"/>
    </source>
</evidence>